<sequence length="69" mass="7691">MMGLVVSQQLEGLQFDTRDIEDPTGFSLWKTCFILQCIPIPVYILYTRGSWNSSGCETTNPIVPLPLGV</sequence>
<reference evidence="1" key="1">
    <citation type="submission" date="2023-05" db="EMBL/GenBank/DDBJ databases">
        <authorList>
            <person name="Stuckert A."/>
        </authorList>
    </citation>
    <scope>NUCLEOTIDE SEQUENCE</scope>
</reference>
<dbReference type="EMBL" id="CATNWA010003966">
    <property type="protein sequence ID" value="CAI9546762.1"/>
    <property type="molecule type" value="Genomic_DNA"/>
</dbReference>
<keyword evidence="2" id="KW-1185">Reference proteome</keyword>
<organism evidence="1 2">
    <name type="scientific">Staurois parvus</name>
    <dbReference type="NCBI Taxonomy" id="386267"/>
    <lineage>
        <taxon>Eukaryota</taxon>
        <taxon>Metazoa</taxon>
        <taxon>Chordata</taxon>
        <taxon>Craniata</taxon>
        <taxon>Vertebrata</taxon>
        <taxon>Euteleostomi</taxon>
        <taxon>Amphibia</taxon>
        <taxon>Batrachia</taxon>
        <taxon>Anura</taxon>
        <taxon>Neobatrachia</taxon>
        <taxon>Ranoidea</taxon>
        <taxon>Ranidae</taxon>
        <taxon>Staurois</taxon>
    </lineage>
</organism>
<name>A0ABN9BGL6_9NEOB</name>
<proteinExistence type="predicted"/>
<dbReference type="Proteomes" id="UP001162483">
    <property type="component" value="Unassembled WGS sequence"/>
</dbReference>
<protein>
    <submittedName>
        <fullName evidence="1">Uncharacterized protein</fullName>
    </submittedName>
</protein>
<accession>A0ABN9BGL6</accession>
<evidence type="ECO:0000313" key="1">
    <source>
        <dbReference type="EMBL" id="CAI9546762.1"/>
    </source>
</evidence>
<gene>
    <name evidence="1" type="ORF">SPARVUS_LOCUS2877105</name>
</gene>
<evidence type="ECO:0000313" key="2">
    <source>
        <dbReference type="Proteomes" id="UP001162483"/>
    </source>
</evidence>
<comment type="caution">
    <text evidence="1">The sequence shown here is derived from an EMBL/GenBank/DDBJ whole genome shotgun (WGS) entry which is preliminary data.</text>
</comment>
<feature type="non-terminal residue" evidence="1">
    <location>
        <position position="69"/>
    </location>
</feature>